<dbReference type="RefSeq" id="WP_264843886.1">
    <property type="nucleotide sequence ID" value="NZ_AP025628.1"/>
</dbReference>
<proteinExistence type="predicted"/>
<organism evidence="1 2">
    <name type="scientific">Caldinitratiruptor microaerophilus</name>
    <dbReference type="NCBI Taxonomy" id="671077"/>
    <lineage>
        <taxon>Bacteria</taxon>
        <taxon>Bacillati</taxon>
        <taxon>Bacillota</taxon>
        <taxon>Clostridia</taxon>
        <taxon>Eubacteriales</taxon>
        <taxon>Symbiobacteriaceae</taxon>
        <taxon>Caldinitratiruptor</taxon>
    </lineage>
</organism>
<dbReference type="AlphaFoldDB" id="A0AA35G7X3"/>
<sequence>MTETLIRVGVREFREELAKYLESRSPVAITRHGRTVGYYIPAEPEPDEAELEALKRAVARLEGLLAERGISEEEILREFRTRRARR</sequence>
<name>A0AA35G7X3_9FIRM</name>
<protein>
    <recommendedName>
        <fullName evidence="3">Antitoxin</fullName>
    </recommendedName>
</protein>
<accession>A0AA35G7X3</accession>
<keyword evidence="2" id="KW-1185">Reference proteome</keyword>
<dbReference type="Proteomes" id="UP001163687">
    <property type="component" value="Chromosome"/>
</dbReference>
<dbReference type="EMBL" id="AP025628">
    <property type="protein sequence ID" value="BDG59793.1"/>
    <property type="molecule type" value="Genomic_DNA"/>
</dbReference>
<dbReference type="KEGG" id="cmic:caldi_08830"/>
<reference evidence="1" key="1">
    <citation type="submission" date="2022-03" db="EMBL/GenBank/DDBJ databases">
        <title>Complete genome sequence of Caldinitratiruptor microaerophilus.</title>
        <authorList>
            <person name="Mukaiyama R."/>
            <person name="Nishiyama T."/>
            <person name="Ueda K."/>
        </authorList>
    </citation>
    <scope>NUCLEOTIDE SEQUENCE</scope>
    <source>
        <strain evidence="1">JCM 16183</strain>
    </source>
</reference>
<evidence type="ECO:0008006" key="3">
    <source>
        <dbReference type="Google" id="ProtNLM"/>
    </source>
</evidence>
<evidence type="ECO:0000313" key="2">
    <source>
        <dbReference type="Proteomes" id="UP001163687"/>
    </source>
</evidence>
<gene>
    <name evidence="1" type="ORF">caldi_08830</name>
</gene>
<evidence type="ECO:0000313" key="1">
    <source>
        <dbReference type="EMBL" id="BDG59793.1"/>
    </source>
</evidence>